<gene>
    <name evidence="1" type="ORF">LCGC14_0407590</name>
</gene>
<reference evidence="1" key="1">
    <citation type="journal article" date="2015" name="Nature">
        <title>Complex archaea that bridge the gap between prokaryotes and eukaryotes.</title>
        <authorList>
            <person name="Spang A."/>
            <person name="Saw J.H."/>
            <person name="Jorgensen S.L."/>
            <person name="Zaremba-Niedzwiedzka K."/>
            <person name="Martijn J."/>
            <person name="Lind A.E."/>
            <person name="van Eijk R."/>
            <person name="Schleper C."/>
            <person name="Guy L."/>
            <person name="Ettema T.J."/>
        </authorList>
    </citation>
    <scope>NUCLEOTIDE SEQUENCE</scope>
</reference>
<proteinExistence type="predicted"/>
<evidence type="ECO:0000313" key="1">
    <source>
        <dbReference type="EMBL" id="KKN72707.1"/>
    </source>
</evidence>
<feature type="non-terminal residue" evidence="1">
    <location>
        <position position="24"/>
    </location>
</feature>
<accession>A0A0F9TCP8</accession>
<name>A0A0F9TCP8_9ZZZZ</name>
<organism evidence="1">
    <name type="scientific">marine sediment metagenome</name>
    <dbReference type="NCBI Taxonomy" id="412755"/>
    <lineage>
        <taxon>unclassified sequences</taxon>
        <taxon>metagenomes</taxon>
        <taxon>ecological metagenomes</taxon>
    </lineage>
</organism>
<dbReference type="AlphaFoldDB" id="A0A0F9TCP8"/>
<protein>
    <submittedName>
        <fullName evidence="1">Uncharacterized protein</fullName>
    </submittedName>
</protein>
<dbReference type="EMBL" id="LAZR01000356">
    <property type="protein sequence ID" value="KKN72707.1"/>
    <property type="molecule type" value="Genomic_DNA"/>
</dbReference>
<sequence>MIGDIQIKLGGTALTARVGYDGVL</sequence>
<comment type="caution">
    <text evidence="1">The sequence shown here is derived from an EMBL/GenBank/DDBJ whole genome shotgun (WGS) entry which is preliminary data.</text>
</comment>